<keyword evidence="2" id="KW-1185">Reference proteome</keyword>
<dbReference type="Proteomes" id="UP000694401">
    <property type="component" value="Unassembled WGS sequence"/>
</dbReference>
<evidence type="ECO:0000313" key="1">
    <source>
        <dbReference type="Ensembl" id="ENSZLMP00000020520.1"/>
    </source>
</evidence>
<dbReference type="Ensembl" id="ENSZLMT00000021069.1">
    <property type="protein sequence ID" value="ENSZLMP00000020520.1"/>
    <property type="gene ID" value="ENSZLMG00000014121.1"/>
</dbReference>
<proteinExistence type="predicted"/>
<dbReference type="AlphaFoldDB" id="A0A8D2QVA6"/>
<name>A0A8D2QVA6_ZOSLA</name>
<sequence>MNVNPLKLHNIVQEIEWCISETKGGTPSQSKESRGNTSHLASMLPEISVLECLPLEVGWKHHLITAFLKEEHKGKTMVGLKKEKLLRLRDQPEKFIKGTAAKNSHEVMVIPTLSLLELC</sequence>
<organism evidence="1 2">
    <name type="scientific">Zosterops lateralis melanops</name>
    <dbReference type="NCBI Taxonomy" id="1220523"/>
    <lineage>
        <taxon>Eukaryota</taxon>
        <taxon>Metazoa</taxon>
        <taxon>Chordata</taxon>
        <taxon>Craniata</taxon>
        <taxon>Vertebrata</taxon>
        <taxon>Euteleostomi</taxon>
        <taxon>Archelosauria</taxon>
        <taxon>Archosauria</taxon>
        <taxon>Dinosauria</taxon>
        <taxon>Saurischia</taxon>
        <taxon>Theropoda</taxon>
        <taxon>Coelurosauria</taxon>
        <taxon>Aves</taxon>
        <taxon>Neognathae</taxon>
        <taxon>Neoaves</taxon>
        <taxon>Telluraves</taxon>
        <taxon>Australaves</taxon>
        <taxon>Passeriformes</taxon>
        <taxon>Sylvioidea</taxon>
        <taxon>Zosteropidae</taxon>
        <taxon>Zosterops</taxon>
    </lineage>
</organism>
<reference evidence="1" key="2">
    <citation type="submission" date="2025-09" db="UniProtKB">
        <authorList>
            <consortium name="Ensembl"/>
        </authorList>
    </citation>
    <scope>IDENTIFICATION</scope>
</reference>
<evidence type="ECO:0000313" key="2">
    <source>
        <dbReference type="Proteomes" id="UP000694401"/>
    </source>
</evidence>
<accession>A0A8D2QVA6</accession>
<reference evidence="1" key="1">
    <citation type="submission" date="2025-08" db="UniProtKB">
        <authorList>
            <consortium name="Ensembl"/>
        </authorList>
    </citation>
    <scope>IDENTIFICATION</scope>
</reference>
<protein>
    <submittedName>
        <fullName evidence="1">Uncharacterized protein</fullName>
    </submittedName>
</protein>